<feature type="transmembrane region" description="Helical" evidence="1">
    <location>
        <begin position="73"/>
        <end position="91"/>
    </location>
</feature>
<keyword evidence="1" id="KW-0472">Membrane</keyword>
<dbReference type="OrthoDB" id="6629474at2759"/>
<keyword evidence="1" id="KW-0812">Transmembrane</keyword>
<organism evidence="2 3">
    <name type="scientific">Gossypium stocksii</name>
    <dbReference type="NCBI Taxonomy" id="47602"/>
    <lineage>
        <taxon>Eukaryota</taxon>
        <taxon>Viridiplantae</taxon>
        <taxon>Streptophyta</taxon>
        <taxon>Embryophyta</taxon>
        <taxon>Tracheophyta</taxon>
        <taxon>Spermatophyta</taxon>
        <taxon>Magnoliopsida</taxon>
        <taxon>eudicotyledons</taxon>
        <taxon>Gunneridae</taxon>
        <taxon>Pentapetalae</taxon>
        <taxon>rosids</taxon>
        <taxon>malvids</taxon>
        <taxon>Malvales</taxon>
        <taxon>Malvaceae</taxon>
        <taxon>Malvoideae</taxon>
        <taxon>Gossypium</taxon>
    </lineage>
</organism>
<dbReference type="AlphaFoldDB" id="A0A9D3W4Q0"/>
<evidence type="ECO:0000256" key="1">
    <source>
        <dbReference type="SAM" id="Phobius"/>
    </source>
</evidence>
<evidence type="ECO:0000313" key="2">
    <source>
        <dbReference type="EMBL" id="KAH1108227.1"/>
    </source>
</evidence>
<keyword evidence="1" id="KW-1133">Transmembrane helix</keyword>
<evidence type="ECO:0008006" key="4">
    <source>
        <dbReference type="Google" id="ProtNLM"/>
    </source>
</evidence>
<keyword evidence="3" id="KW-1185">Reference proteome</keyword>
<protein>
    <recommendedName>
        <fullName evidence="4">Reverse transcriptase domain-containing protein</fullName>
    </recommendedName>
</protein>
<dbReference type="Proteomes" id="UP000828251">
    <property type="component" value="Unassembled WGS sequence"/>
</dbReference>
<dbReference type="EMBL" id="JAIQCV010000004">
    <property type="protein sequence ID" value="KAH1108227.1"/>
    <property type="molecule type" value="Genomic_DNA"/>
</dbReference>
<accession>A0A9D3W4Q0</accession>
<proteinExistence type="predicted"/>
<evidence type="ECO:0000313" key="3">
    <source>
        <dbReference type="Proteomes" id="UP000828251"/>
    </source>
</evidence>
<name>A0A9D3W4Q0_9ROSI</name>
<gene>
    <name evidence="2" type="ORF">J1N35_011995</name>
</gene>
<sequence>MRSLHNIQKALDHSDSSHLAQKEIDIHDELENMLNHEELLWRQKKVIHSMRCKHNRRNWMAIKLDLEKAYDRVSWGFIGVSLVAVAILEFLRKVTMSAISSFSM</sequence>
<reference evidence="2 3" key="1">
    <citation type="journal article" date="2021" name="Plant Biotechnol. J.">
        <title>Multi-omics assisted identification of the key and species-specific regulatory components of drought-tolerant mechanisms in Gossypium stocksii.</title>
        <authorList>
            <person name="Yu D."/>
            <person name="Ke L."/>
            <person name="Zhang D."/>
            <person name="Wu Y."/>
            <person name="Sun Y."/>
            <person name="Mei J."/>
            <person name="Sun J."/>
            <person name="Sun Y."/>
        </authorList>
    </citation>
    <scope>NUCLEOTIDE SEQUENCE [LARGE SCALE GENOMIC DNA]</scope>
    <source>
        <strain evidence="3">cv. E1</strain>
        <tissue evidence="2">Leaf</tissue>
    </source>
</reference>
<comment type="caution">
    <text evidence="2">The sequence shown here is derived from an EMBL/GenBank/DDBJ whole genome shotgun (WGS) entry which is preliminary data.</text>
</comment>